<evidence type="ECO:0000259" key="4">
    <source>
        <dbReference type="Pfam" id="PF13947"/>
    </source>
</evidence>
<evidence type="ECO:0000256" key="1">
    <source>
        <dbReference type="ARBA" id="ARBA00004167"/>
    </source>
</evidence>
<evidence type="ECO:0000256" key="3">
    <source>
        <dbReference type="SAM" id="SignalP"/>
    </source>
</evidence>
<comment type="subcellular location">
    <subcellularLocation>
        <location evidence="1">Membrane</location>
        <topology evidence="1">Single-pass membrane protein</topology>
    </subcellularLocation>
</comment>
<name>A0AAD1ZDZ1_9LAMI</name>
<feature type="signal peptide" evidence="3">
    <location>
        <begin position="1"/>
        <end position="19"/>
    </location>
</feature>
<dbReference type="GO" id="GO:0030247">
    <property type="term" value="F:polysaccharide binding"/>
    <property type="evidence" value="ECO:0007669"/>
    <property type="project" value="InterPro"/>
</dbReference>
<organism evidence="5 6">
    <name type="scientific">Fraxinus pennsylvanica</name>
    <dbReference type="NCBI Taxonomy" id="56036"/>
    <lineage>
        <taxon>Eukaryota</taxon>
        <taxon>Viridiplantae</taxon>
        <taxon>Streptophyta</taxon>
        <taxon>Embryophyta</taxon>
        <taxon>Tracheophyta</taxon>
        <taxon>Spermatophyta</taxon>
        <taxon>Magnoliopsida</taxon>
        <taxon>eudicotyledons</taxon>
        <taxon>Gunneridae</taxon>
        <taxon>Pentapetalae</taxon>
        <taxon>asterids</taxon>
        <taxon>lamiids</taxon>
        <taxon>Lamiales</taxon>
        <taxon>Oleaceae</taxon>
        <taxon>Oleeae</taxon>
        <taxon>Fraxinus</taxon>
    </lineage>
</organism>
<dbReference type="InterPro" id="IPR025287">
    <property type="entry name" value="WAK_GUB"/>
</dbReference>
<protein>
    <recommendedName>
        <fullName evidence="4">Wall-associated receptor kinase galacturonan-binding domain-containing protein</fullName>
    </recommendedName>
</protein>
<dbReference type="EMBL" id="OU503044">
    <property type="protein sequence ID" value="CAI9767178.1"/>
    <property type="molecule type" value="Genomic_DNA"/>
</dbReference>
<dbReference type="AlphaFoldDB" id="A0AAD1ZDZ1"/>
<accession>A0AAD1ZDZ1</accession>
<feature type="chain" id="PRO_5042071342" description="Wall-associated receptor kinase galacturonan-binding domain-containing protein" evidence="3">
    <location>
        <begin position="20"/>
        <end position="132"/>
    </location>
</feature>
<evidence type="ECO:0000313" key="5">
    <source>
        <dbReference type="EMBL" id="CAI9767178.1"/>
    </source>
</evidence>
<dbReference type="Proteomes" id="UP000834106">
    <property type="component" value="Chromosome 9"/>
</dbReference>
<feature type="domain" description="Wall-associated receptor kinase galacturonan-binding" evidence="4">
    <location>
        <begin position="32"/>
        <end position="67"/>
    </location>
</feature>
<evidence type="ECO:0000256" key="2">
    <source>
        <dbReference type="ARBA" id="ARBA00022729"/>
    </source>
</evidence>
<reference evidence="5" key="1">
    <citation type="submission" date="2023-05" db="EMBL/GenBank/DDBJ databases">
        <authorList>
            <person name="Huff M."/>
        </authorList>
    </citation>
    <scope>NUCLEOTIDE SEQUENCE</scope>
</reference>
<dbReference type="PANTHER" id="PTHR33491">
    <property type="entry name" value="OSJNBA0016N04.9 PROTEIN"/>
    <property type="match status" value="1"/>
</dbReference>
<keyword evidence="6" id="KW-1185">Reference proteome</keyword>
<proteinExistence type="predicted"/>
<sequence length="132" mass="14342">MATRCALLHMFFLLSLAVAQPSNSTNNTIPGCQSSCGNVDIPYPFGIGLNCSLNSDFNINCDTSFNPPKLSVKVGLRPSKSSRNPRKQVAFYQYFEDMSAGARKDMRAIPTSGAKISMNATIILASKQFPDL</sequence>
<dbReference type="GO" id="GO:0016020">
    <property type="term" value="C:membrane"/>
    <property type="evidence" value="ECO:0007669"/>
    <property type="project" value="UniProtKB-SubCell"/>
</dbReference>
<evidence type="ECO:0000313" key="6">
    <source>
        <dbReference type="Proteomes" id="UP000834106"/>
    </source>
</evidence>
<dbReference type="Pfam" id="PF13947">
    <property type="entry name" value="GUB_WAK_bind"/>
    <property type="match status" value="1"/>
</dbReference>
<keyword evidence="2 3" id="KW-0732">Signal</keyword>
<gene>
    <name evidence="5" type="ORF">FPE_LOCUS14608</name>
</gene>